<evidence type="ECO:0000313" key="1">
    <source>
        <dbReference type="EMBL" id="MBZ1350075.1"/>
    </source>
</evidence>
<proteinExistence type="predicted"/>
<dbReference type="GO" id="GO:0008168">
    <property type="term" value="F:methyltransferase activity"/>
    <property type="evidence" value="ECO:0007669"/>
    <property type="project" value="UniProtKB-KW"/>
</dbReference>
<dbReference type="AlphaFoldDB" id="A0A953T274"/>
<comment type="caution">
    <text evidence="1">The sequence shown here is derived from an EMBL/GenBank/DDBJ whole genome shotgun (WGS) entry which is preliminary data.</text>
</comment>
<organism evidence="1 2">
    <name type="scientific">Zwartia hollandica</name>
    <dbReference type="NCBI Taxonomy" id="324606"/>
    <lineage>
        <taxon>Bacteria</taxon>
        <taxon>Pseudomonadati</taxon>
        <taxon>Pseudomonadota</taxon>
        <taxon>Betaproteobacteria</taxon>
        <taxon>Burkholderiales</taxon>
        <taxon>Alcaligenaceae</taxon>
        <taxon>Zwartia</taxon>
    </lineage>
</organism>
<dbReference type="Proteomes" id="UP000739565">
    <property type="component" value="Unassembled WGS sequence"/>
</dbReference>
<sequence length="381" mass="42668">MHDDFYRAIQARFEGSADAQRQRLLGYLPFVYPLLHTYPQAPVLDLNDGASPWLRLLGEVGFAATSLNVHAPELLTQLAQHPDQSQAIVSAFRLVEYLPFDDVRQVVQESLRILKPGGLLLLEAPNPENIVLGAGGYYAIPNRQPPVMPELLEFVPHYYGYARTKLVRRLDRLQLCGEAPVQLLNVLNAVSPAYAVIAQKSTDGMSQAPVIPAFTHDYGLKLETLTERFDQQIQQIKADAAATELKLETAIKELEDSLLWKLSRPIRWADNQGKRLADEGVGERISAFKEKFTRMIVQRVLRLFAAKPALQRFCHKVSNKLGLTHYFVSLGRVVEPKIVPVEVDPAVLSEAQRVQARLTTLSPEAVQIAAELQRQKEAPKS</sequence>
<evidence type="ECO:0000313" key="2">
    <source>
        <dbReference type="Proteomes" id="UP000739565"/>
    </source>
</evidence>
<dbReference type="InterPro" id="IPR029063">
    <property type="entry name" value="SAM-dependent_MTases_sf"/>
</dbReference>
<dbReference type="GO" id="GO:0032259">
    <property type="term" value="P:methylation"/>
    <property type="evidence" value="ECO:0007669"/>
    <property type="project" value="UniProtKB-KW"/>
</dbReference>
<dbReference type="RefSeq" id="WP_259660472.1">
    <property type="nucleotide sequence ID" value="NZ_JAHXRI010000006.1"/>
</dbReference>
<keyword evidence="1" id="KW-0808">Transferase</keyword>
<reference evidence="1" key="1">
    <citation type="submission" date="2021-07" db="EMBL/GenBank/DDBJ databases">
        <title>New genus and species of the family Alcaligenaceae.</title>
        <authorList>
            <person name="Hahn M.W."/>
        </authorList>
    </citation>
    <scope>NUCLEOTIDE SEQUENCE</scope>
    <source>
        <strain evidence="1">LF4-65</strain>
    </source>
</reference>
<keyword evidence="1" id="KW-0489">Methyltransferase</keyword>
<name>A0A953T274_9BURK</name>
<dbReference type="EMBL" id="JAHXRI010000006">
    <property type="protein sequence ID" value="MBZ1350075.1"/>
    <property type="molecule type" value="Genomic_DNA"/>
</dbReference>
<accession>A0A953T274</accession>
<protein>
    <submittedName>
        <fullName evidence="1">Class I SAM-dependent methyltransferase</fullName>
    </submittedName>
</protein>
<gene>
    <name evidence="1" type="ORF">KZZ10_05410</name>
</gene>
<dbReference type="SUPFAM" id="SSF53335">
    <property type="entry name" value="S-adenosyl-L-methionine-dependent methyltransferases"/>
    <property type="match status" value="1"/>
</dbReference>
<keyword evidence="2" id="KW-1185">Reference proteome</keyword>
<dbReference type="Gene3D" id="3.40.50.150">
    <property type="entry name" value="Vaccinia Virus protein VP39"/>
    <property type="match status" value="1"/>
</dbReference>